<protein>
    <submittedName>
        <fullName evidence="2">HNH endonuclease</fullName>
    </submittedName>
</protein>
<feature type="domain" description="HNH nuclease" evidence="1">
    <location>
        <begin position="196"/>
        <end position="241"/>
    </location>
</feature>
<evidence type="ECO:0000313" key="3">
    <source>
        <dbReference type="Proteomes" id="UP000642509"/>
    </source>
</evidence>
<evidence type="ECO:0000259" key="1">
    <source>
        <dbReference type="Pfam" id="PF13391"/>
    </source>
</evidence>
<organism evidence="2 3">
    <name type="scientific">Citricoccus zhacaiensis</name>
    <dbReference type="NCBI Taxonomy" id="489142"/>
    <lineage>
        <taxon>Bacteria</taxon>
        <taxon>Bacillati</taxon>
        <taxon>Actinomycetota</taxon>
        <taxon>Actinomycetes</taxon>
        <taxon>Micrococcales</taxon>
        <taxon>Micrococcaceae</taxon>
        <taxon>Citricoccus</taxon>
    </lineage>
</organism>
<accession>A0ABQ2MBC8</accession>
<keyword evidence="3" id="KW-1185">Reference proteome</keyword>
<keyword evidence="2" id="KW-0255">Endonuclease</keyword>
<proteinExistence type="predicted"/>
<dbReference type="EMBL" id="BMLQ01000012">
    <property type="protein sequence ID" value="GGO49559.1"/>
    <property type="molecule type" value="Genomic_DNA"/>
</dbReference>
<keyword evidence="2" id="KW-0378">Hydrolase</keyword>
<dbReference type="Pfam" id="PF13391">
    <property type="entry name" value="HNH_2"/>
    <property type="match status" value="1"/>
</dbReference>
<evidence type="ECO:0000313" key="2">
    <source>
        <dbReference type="EMBL" id="GGO49559.1"/>
    </source>
</evidence>
<dbReference type="RefSeq" id="WP_229672807.1">
    <property type="nucleotide sequence ID" value="NZ_BAAAOU010000017.1"/>
</dbReference>
<dbReference type="InterPro" id="IPR003615">
    <property type="entry name" value="HNH_nuc"/>
</dbReference>
<dbReference type="GO" id="GO:0004519">
    <property type="term" value="F:endonuclease activity"/>
    <property type="evidence" value="ECO:0007669"/>
    <property type="project" value="UniProtKB-KW"/>
</dbReference>
<keyword evidence="2" id="KW-0540">Nuclease</keyword>
<reference evidence="3" key="1">
    <citation type="journal article" date="2019" name="Int. J. Syst. Evol. Microbiol.">
        <title>The Global Catalogue of Microorganisms (GCM) 10K type strain sequencing project: providing services to taxonomists for standard genome sequencing and annotation.</title>
        <authorList>
            <consortium name="The Broad Institute Genomics Platform"/>
            <consortium name="The Broad Institute Genome Sequencing Center for Infectious Disease"/>
            <person name="Wu L."/>
            <person name="Ma J."/>
        </authorList>
    </citation>
    <scope>NUCLEOTIDE SEQUENCE [LARGE SCALE GENOMIC DNA]</scope>
    <source>
        <strain evidence="3">CGMCC 1.7064</strain>
    </source>
</reference>
<comment type="caution">
    <text evidence="2">The sequence shown here is derived from an EMBL/GenBank/DDBJ whole genome shotgun (WGS) entry which is preliminary data.</text>
</comment>
<dbReference type="Proteomes" id="UP000642509">
    <property type="component" value="Unassembled WGS sequence"/>
</dbReference>
<sequence>MAEPVELRKSAIAWLKERTSDGLEPLTREDILDFTYQGEPFVLQSTQQGIRKPRDFEAALSFQTVYRPPGQKRPYEDDIGADGLIRYVLRGDNPNHPENRGLRQAMELQLPLIWFVGVAMVPARFQVVSPVYIVREEVELKRFALAPVNETDMLPEMMTGSAMEESLRRYLRRETKIRLHQPVFRSTVLIAYENHCAVCNLAHPQLLDAAHIVPDREEFGIASVVDGMAMCKIHHAAFDGCFLGIRPDHVVQIREDLLDEVDGPMLRHGLQELHGKRLMALPKRNAERPRHDLLEKAFERFRSKAVDGVA</sequence>
<name>A0ABQ2MBC8_9MICC</name>
<gene>
    <name evidence="2" type="ORF">GCM10010977_31720</name>
</gene>